<dbReference type="Gene3D" id="1.20.960.20">
    <property type="match status" value="1"/>
</dbReference>
<keyword evidence="16" id="KW-0547">Nucleotide-binding</keyword>
<evidence type="ECO:0000256" key="7">
    <source>
        <dbReference type="ARBA" id="ARBA00022520"/>
    </source>
</evidence>
<feature type="region of interest" description="Disordered" evidence="32">
    <location>
        <begin position="204"/>
        <end position="239"/>
    </location>
</feature>
<dbReference type="GO" id="GO:0005524">
    <property type="term" value="F:ATP binding"/>
    <property type="evidence" value="ECO:0007669"/>
    <property type="project" value="UniProtKB-KW"/>
</dbReference>
<keyword evidence="15" id="KW-0519">Myristate</keyword>
<feature type="region of interest" description="Disordered" evidence="32">
    <location>
        <begin position="1760"/>
        <end position="1781"/>
    </location>
</feature>
<dbReference type="SUPFAM" id="SSF52540">
    <property type="entry name" value="P-loop containing nucleoside triphosphate hydrolases"/>
    <property type="match status" value="1"/>
</dbReference>
<keyword evidence="13" id="KW-0548">Nucleotidyltransferase</keyword>
<feature type="region of interest" description="Disordered" evidence="32">
    <location>
        <begin position="285"/>
        <end position="305"/>
    </location>
</feature>
<dbReference type="PROSITE" id="PS51218">
    <property type="entry name" value="SF3_HELICASE_2"/>
    <property type="match status" value="1"/>
</dbReference>
<keyword evidence="18" id="KW-1161">Viral attachment to host cell</keyword>
<keyword evidence="11" id="KW-0645">Protease</keyword>
<dbReference type="GO" id="GO:0039694">
    <property type="term" value="P:viral RNA genome replication"/>
    <property type="evidence" value="ECO:0007669"/>
    <property type="project" value="InterPro"/>
</dbReference>
<feature type="region of interest" description="Disordered" evidence="32">
    <location>
        <begin position="776"/>
        <end position="802"/>
    </location>
</feature>
<keyword evidence="14" id="KW-1143">T=pseudo3 icosahedral capsid protein</keyword>
<sequence length="2446" mass="267073">MAGRMESRSVRSTVNSFYRLTYITATDYQDFLYLQSFPQMSYPLPKPSYFPCPYCHCDEEHGFLSPESLCGEGFEPCHRCTNPPPRRKYNIVPPEDWLLDSNVQDWFEPPTFLSDFQQKVFDKIALLSLPGPFQAKTPEELAILGALKQLLKFPDLPPQRMPLAVNQLKPQGNSVTNIYGNGNNVTTDVGANGWTPTVSVGVGDAPVSASADQLPGRPGGASSDKAHSSSSSKTTIETGNRVGSRFSKWWEPAAARALERATDAACDGIEGAGKLAGKAISRKLAGPAPASSTSTPQPGLAALNPSATQAGNAAILTGSTAPSFLAYPTASSVPLPNPDEPSMPGPSGDRTWLLDTVTWEQSQEAGWNLAGNNGMLWGALDNPTFPISSSNNWGIEGSGPQAIYPTAYPLPFSFVRAYPDSPWAAMYNTHSMWNCGWRVQVTVNGSQFHAGALILYLIPEAATKAIESARRNAGFVYPYVILNLYESNTATLEVPYISPTPNTSSGLHAPWTFYLQVLSPLNPPTGVPTSLSCSIYVTPIDSTFHGLRYVAPQHWKTRIVPGAGAFGSAVAGQELPLCGVRAFYPPNDYIPARVHDWLEFAHRPGLMATLPWTMAEEAGDRLAILPVSPSAIAGTGAPISYVLSLFSQWRGELAAHLLFTGSAQHYGRLVVCYTPAAPNPPQTMQDAMRGTYTVWDVNAASTLEFTIPFISQSYWKTVDIFNPDALLSTTGYLSVWVLNPLTGPNSAPASALIQGFLSAGESFNVRFMQNPALTSQANSEDLNAPQDTANIENGASDNTPQPRTTFEYTENSLPPDSNLENFFSFYRLLPLGSNTQPSIPVPDGAVAQLPLDPLNWQQSADVAGLTAMLSCFTYIAADLRFTLRISNPNGLPTSLLIAYAPPGATIPQSPDRQTLSNFFMAETPIPMSDTTLISFSIPYTSPLSAIPTLLLWLGRIGLVPNFGVPPGWLLGAPSLFLPTYPVEDVQPSPMSITAWIAFGISRGVGCPVPPPFPPLPTPATAPEKSVAVVKQGAHTSLGDVDPDDRVYIVRADRPTYVHWALRKVARDGSTKQISLSRDKTTAVVAYEPLEGELYQEVFPSAWTIAELQLGKPWEYSATHNCTHFVQGATNVELPNTGFSLALGVGALALVAASAAGAVQALKGIKRQGLLTLTADADTNRTLTRISESVTQATQAVTNFDLQGPANSVTLAASDIREAATRVASSLDGFTDVLHDLKSSLFSRVSDAVEAGVVSFLTWLAKIFGYLLVLFGSPTPMSISGLLVIICADLAPHARDFFAATGNVLSSLYYWIATKLGFSVTPEECEQATLEPQGLKDFNDGALAMQNVEWIGETAWKWAQRILTWIRGKAQTDPQAKLADAHDEIMMHYSDSILALGTEKPPVEHITTAISRCRELVTIAQDAKSGPHSAFLNQALKNYTLALSQHRKRQVGPRPEPVVVYLYGPPGTGKSLLASLLAQTLAQRLSGNPDDVYSPTSASCEYFDGYNGQVVHFIDDIGQDPEGRDWANFPNLVSSAPYILPMASLEEKGTHYTSRVIVVTSNFHEPNERAARSMGALRRRVHLRINVTSNGVAFDPVNALNPIPNTTSKYFTAQTPLTLFQANVVRLDRDSIWTPSFSNLDELIDAIMARMDRSTGVSNSLASLIKRQGRTITAEPREIPEAYADELVEALAHHKPVSCSLPLSQAISNNTPLETITNTLWKYRKPIFVATTFLAVVGFLTSIIPLARSIWQQREDSKSETQAAYSGLPHQKAKPKSAKPIPTRHIQRQGLSPALPGISQNVVHVESGNGTSKAVMSGFYIFSRYLLVPTHLREPDHTTLLVGTDAYDWATLQTLELGELTLVHTPTSRQYKDMRRFIGSFPYPTGVLVSQYKAAPLYVRYSDNRVLDMDFPGAIVCKQAYGYRAATFEGLCGSPLVTDDPSGVKILGLHVAGVVGASGFSAPLHTILPQITQFATTHQSLIVPTGEVKPGVNINRMSRLHPSPAYGAFPIKKEPAPLKRNDRRLNDGVNLDTQLFLKHGKGDQTEPWPGLEAAADLYFSTFPTSLPVLSQEQAIMGTPNMEGLDMGQAAGFPWNTQGRSRRSLFDEPEPGVFVPKPELQVEIDRTLEDPDYVYSTFLKDELRPTAKVKDGLTRIVEAAPIHAIVAGRMLLGGLIDYMQGRPGEHGCAVGCNPDVHWTEFFYKFADFSQVYDLDYKCFDATLPSAAFSLVAERLERLTGDPRVSKYIHSIRHSHHIYGNQMYDMVGGNPSGCVATSILNTIINNICVLSALIQHADFSPSKFQILAYGDDVIYATEPPIHPSFIRDFYQKYTPLVVTPANKGSDFPPTSTIYEVTFLKRWFVPDDIRPFFIHPVMDPDTYEQSVMWLRDGDFQDVVTSLCHLAFHSGPKTYERWCMKVREQCLKSGFAPNFLPYSYLQLRWLNLLAA</sequence>
<evidence type="ECO:0000256" key="19">
    <source>
        <dbReference type="ARBA" id="ARBA00022806"/>
    </source>
</evidence>
<keyword evidence="28" id="KW-1035">Host cytoplasm</keyword>
<dbReference type="CDD" id="cd00205">
    <property type="entry name" value="rhv_like"/>
    <property type="match status" value="3"/>
</dbReference>
<dbReference type="InterPro" id="IPR029053">
    <property type="entry name" value="Viral_coat"/>
</dbReference>
<keyword evidence="20" id="KW-0788">Thiol protease</keyword>
<proteinExistence type="predicted"/>
<keyword evidence="30" id="KW-1160">Virus entry into host cell</keyword>
<dbReference type="GO" id="GO:0004197">
    <property type="term" value="F:cysteine-type endopeptidase activity"/>
    <property type="evidence" value="ECO:0007669"/>
    <property type="project" value="InterPro"/>
</dbReference>
<keyword evidence="23" id="KW-1043">Host membrane</keyword>
<dbReference type="GO" id="GO:0046718">
    <property type="term" value="P:symbiont entry into host cell"/>
    <property type="evidence" value="ECO:0007669"/>
    <property type="project" value="UniProtKB-KW"/>
</dbReference>
<evidence type="ECO:0000313" key="35">
    <source>
        <dbReference type="EMBL" id="AGC36402.1"/>
    </source>
</evidence>
<dbReference type="InterPro" id="IPR014759">
    <property type="entry name" value="Helicase_SF3_ssRNA_vir"/>
</dbReference>
<evidence type="ECO:0000256" key="12">
    <source>
        <dbReference type="ARBA" id="ARBA00022679"/>
    </source>
</evidence>
<evidence type="ECO:0000256" key="23">
    <source>
        <dbReference type="ARBA" id="ARBA00022870"/>
    </source>
</evidence>
<dbReference type="GO" id="GO:0006508">
    <property type="term" value="P:proteolysis"/>
    <property type="evidence" value="ECO:0007669"/>
    <property type="project" value="UniProtKB-KW"/>
</dbReference>
<evidence type="ECO:0000256" key="9">
    <source>
        <dbReference type="ARBA" id="ARBA00022561"/>
    </source>
</evidence>
<protein>
    <recommendedName>
        <fullName evidence="3">Genome polyprotein</fullName>
    </recommendedName>
</protein>
<evidence type="ECO:0000256" key="3">
    <source>
        <dbReference type="ARBA" id="ARBA00020107"/>
    </source>
</evidence>
<evidence type="ECO:0000256" key="30">
    <source>
        <dbReference type="ARBA" id="ARBA00023296"/>
    </source>
</evidence>
<dbReference type="CDD" id="cd23214">
    <property type="entry name" value="Kobuvirus_RdRp"/>
    <property type="match status" value="1"/>
</dbReference>
<keyword evidence="9" id="KW-0167">Capsid protein</keyword>
<feature type="compositionally biased region" description="Low complexity" evidence="32">
    <location>
        <begin position="287"/>
        <end position="296"/>
    </location>
</feature>
<dbReference type="GO" id="GO:0034220">
    <property type="term" value="P:monoatomic ion transmembrane transport"/>
    <property type="evidence" value="ECO:0007669"/>
    <property type="project" value="UniProtKB-KW"/>
</dbReference>
<evidence type="ECO:0000313" key="36">
    <source>
        <dbReference type="Proteomes" id="UP000121653"/>
    </source>
</evidence>
<feature type="domain" description="RdRp catalytic" evidence="33">
    <location>
        <begin position="2207"/>
        <end position="2322"/>
    </location>
</feature>
<evidence type="ECO:0000256" key="6">
    <source>
        <dbReference type="ARBA" id="ARBA00022488"/>
    </source>
</evidence>
<dbReference type="InterPro" id="IPR033703">
    <property type="entry name" value="Rhv-like"/>
</dbReference>
<dbReference type="PROSITE" id="PS50507">
    <property type="entry name" value="RDRP_SSRNA_POS"/>
    <property type="match status" value="1"/>
</dbReference>
<dbReference type="Pfam" id="PF00680">
    <property type="entry name" value="RdRP_1"/>
    <property type="match status" value="1"/>
</dbReference>
<dbReference type="Gene3D" id="2.40.10.10">
    <property type="entry name" value="Trypsin-like serine proteases"/>
    <property type="match status" value="2"/>
</dbReference>
<reference evidence="35 36" key="1">
    <citation type="submission" date="2012-04" db="EMBL/GenBank/DDBJ databases">
        <authorList>
            <person name="Wang C."/>
            <person name="Shan T."/>
            <person name="Tong G."/>
            <person name="He Q."/>
        </authorList>
    </citation>
    <scope>NUCLEOTIDE SEQUENCE [LARGE SCALE GENOMIC DNA]</scope>
    <source>
        <strain evidence="35">CH-1</strain>
    </source>
</reference>
<keyword evidence="19" id="KW-0347">Helicase</keyword>
<dbReference type="GO" id="GO:0003968">
    <property type="term" value="F:RNA-directed RNA polymerase activity"/>
    <property type="evidence" value="ECO:0007669"/>
    <property type="project" value="UniProtKB-KW"/>
</dbReference>
<dbReference type="InterPro" id="IPR001205">
    <property type="entry name" value="RNA-dir_pol_C"/>
</dbReference>
<dbReference type="InterPro" id="IPR000605">
    <property type="entry name" value="Helicase_SF3_ssDNA/RNA_vir"/>
</dbReference>
<evidence type="ECO:0000256" key="1">
    <source>
        <dbReference type="ARBA" id="ARBA00004295"/>
    </source>
</evidence>
<dbReference type="Pfam" id="PF22663">
    <property type="entry name" value="Rhv_5"/>
    <property type="match status" value="1"/>
</dbReference>
<keyword evidence="4" id="KW-0813">Transport</keyword>
<keyword evidence="17" id="KW-0378">Hydrolase</keyword>
<evidence type="ECO:0000256" key="16">
    <source>
        <dbReference type="ARBA" id="ARBA00022741"/>
    </source>
</evidence>
<keyword evidence="31" id="KW-0407">Ion channel</keyword>
<feature type="domain" description="SF3 helicase" evidence="34">
    <location>
        <begin position="1436"/>
        <end position="1601"/>
    </location>
</feature>
<keyword evidence="7" id="KW-0191">Covalent protein-RNA linkage</keyword>
<dbReference type="InterPro" id="IPR001676">
    <property type="entry name" value="Picornavirus_capsid"/>
</dbReference>
<dbReference type="GO" id="GO:0005198">
    <property type="term" value="F:structural molecule activity"/>
    <property type="evidence" value="ECO:0007669"/>
    <property type="project" value="InterPro"/>
</dbReference>
<evidence type="ECO:0000256" key="27">
    <source>
        <dbReference type="ARBA" id="ARBA00023136"/>
    </source>
</evidence>
<evidence type="ECO:0000256" key="17">
    <source>
        <dbReference type="ARBA" id="ARBA00022801"/>
    </source>
</evidence>
<dbReference type="Gene3D" id="2.60.120.20">
    <property type="match status" value="4"/>
</dbReference>
<dbReference type="Pfam" id="PF00910">
    <property type="entry name" value="RNA_helicase"/>
    <property type="match status" value="1"/>
</dbReference>
<evidence type="ECO:0000256" key="22">
    <source>
        <dbReference type="ARBA" id="ARBA00022844"/>
    </source>
</evidence>
<dbReference type="InterPro" id="IPR009003">
    <property type="entry name" value="Peptidase_S1_PA"/>
</dbReference>
<dbReference type="InterPro" id="IPR007094">
    <property type="entry name" value="RNA-dir_pol_PSvirus"/>
</dbReference>
<dbReference type="Pfam" id="PF00548">
    <property type="entry name" value="Peptidase_C3"/>
    <property type="match status" value="1"/>
</dbReference>
<dbReference type="Pfam" id="PF00073">
    <property type="entry name" value="Rhv"/>
    <property type="match status" value="2"/>
</dbReference>
<keyword evidence="27" id="KW-0472">Membrane</keyword>
<dbReference type="InterPro" id="IPR043504">
    <property type="entry name" value="Peptidase_S1_PA_chymotrypsin"/>
</dbReference>
<dbReference type="EMBL" id="JQ911763">
    <property type="protein sequence ID" value="AGC36402.1"/>
    <property type="molecule type" value="Genomic_RNA"/>
</dbReference>
<dbReference type="GO" id="GO:0006351">
    <property type="term" value="P:DNA-templated transcription"/>
    <property type="evidence" value="ECO:0007669"/>
    <property type="project" value="InterPro"/>
</dbReference>
<dbReference type="Gene3D" id="3.40.50.300">
    <property type="entry name" value="P-loop containing nucleotide triphosphate hydrolases"/>
    <property type="match status" value="1"/>
</dbReference>
<evidence type="ECO:0000256" key="13">
    <source>
        <dbReference type="ARBA" id="ARBA00022695"/>
    </source>
</evidence>
<evidence type="ECO:0000256" key="29">
    <source>
        <dbReference type="ARBA" id="ARBA00023288"/>
    </source>
</evidence>
<dbReference type="Proteomes" id="UP000121653">
    <property type="component" value="Segment"/>
</dbReference>
<keyword evidence="21" id="KW-0067">ATP-binding</keyword>
<dbReference type="SUPFAM" id="SSF50494">
    <property type="entry name" value="Trypsin-like serine proteases"/>
    <property type="match status" value="1"/>
</dbReference>
<dbReference type="GO" id="GO:0015267">
    <property type="term" value="F:channel activity"/>
    <property type="evidence" value="ECO:0007669"/>
    <property type="project" value="UniProtKB-KW"/>
</dbReference>
<comment type="subcellular location">
    <subcellularLocation>
        <location evidence="1">Host cytoplasmic vesicle membrane</location>
        <topology evidence="1">Peripheral membrane protein</topology>
        <orientation evidence="1">Cytoplasmic side</orientation>
    </subcellularLocation>
    <subcellularLocation>
        <location evidence="2">Virion</location>
    </subcellularLocation>
</comment>
<evidence type="ECO:0000256" key="11">
    <source>
        <dbReference type="ARBA" id="ARBA00022670"/>
    </source>
</evidence>
<dbReference type="GO" id="GO:0003723">
    <property type="term" value="F:RNA binding"/>
    <property type="evidence" value="ECO:0007669"/>
    <property type="project" value="InterPro"/>
</dbReference>
<organism evidence="35 36">
    <name type="scientific">Canine kobuvirus CH-1</name>
    <dbReference type="NCBI Taxonomy" id="1281440"/>
    <lineage>
        <taxon>Viruses</taxon>
        <taxon>Riboviria</taxon>
        <taxon>Orthornavirae</taxon>
        <taxon>Pisuviricota</taxon>
        <taxon>Pisoniviricetes</taxon>
        <taxon>Picornavirales</taxon>
        <taxon>Picornaviridae</taxon>
        <taxon>Kodimesavirinae</taxon>
        <taxon>Kobuvirus</taxon>
        <taxon>Aichi virus</taxon>
    </lineage>
</organism>
<evidence type="ECO:0000256" key="24">
    <source>
        <dbReference type="ARBA" id="ARBA00022953"/>
    </source>
</evidence>
<dbReference type="InterPro" id="IPR043502">
    <property type="entry name" value="DNA/RNA_pol_sf"/>
</dbReference>
<keyword evidence="22" id="KW-0946">Virion</keyword>
<keyword evidence="6" id="KW-1036">Host cytoplasmic vesicle</keyword>
<evidence type="ECO:0000256" key="20">
    <source>
        <dbReference type="ARBA" id="ARBA00022807"/>
    </source>
</evidence>
<evidence type="ECO:0000259" key="33">
    <source>
        <dbReference type="PROSITE" id="PS50507"/>
    </source>
</evidence>
<dbReference type="GO" id="GO:0044162">
    <property type="term" value="C:host cell cytoplasmic vesicle membrane"/>
    <property type="evidence" value="ECO:0007669"/>
    <property type="project" value="UniProtKB-SubCell"/>
</dbReference>
<dbReference type="InterPro" id="IPR027417">
    <property type="entry name" value="P-loop_NTPase"/>
</dbReference>
<keyword evidence="5" id="KW-0696">RNA-directed RNA polymerase</keyword>
<keyword evidence="10" id="KW-0945">Host-virus interaction</keyword>
<evidence type="ECO:0000256" key="25">
    <source>
        <dbReference type="ARBA" id="ARBA00023039"/>
    </source>
</evidence>
<keyword evidence="26" id="KW-0406">Ion transport</keyword>
<evidence type="ECO:0000259" key="34">
    <source>
        <dbReference type="PROSITE" id="PS51218"/>
    </source>
</evidence>
<evidence type="ECO:0000256" key="5">
    <source>
        <dbReference type="ARBA" id="ARBA00022484"/>
    </source>
</evidence>
<evidence type="ECO:0000256" key="10">
    <source>
        <dbReference type="ARBA" id="ARBA00022581"/>
    </source>
</evidence>
<keyword evidence="29" id="KW-0449">Lipoprotein</keyword>
<dbReference type="InterPro" id="IPR043128">
    <property type="entry name" value="Rev_trsase/Diguanyl_cyclase"/>
</dbReference>
<dbReference type="CDD" id="cd00009">
    <property type="entry name" value="AAA"/>
    <property type="match status" value="1"/>
</dbReference>
<dbReference type="GO" id="GO:0003724">
    <property type="term" value="F:RNA helicase activity"/>
    <property type="evidence" value="ECO:0007669"/>
    <property type="project" value="InterPro"/>
</dbReference>
<dbReference type="GO" id="GO:0039618">
    <property type="term" value="C:T=pseudo3 icosahedral viral capsid"/>
    <property type="evidence" value="ECO:0007669"/>
    <property type="project" value="UniProtKB-KW"/>
</dbReference>
<evidence type="ECO:0000256" key="18">
    <source>
        <dbReference type="ARBA" id="ARBA00022804"/>
    </source>
</evidence>
<dbReference type="InterPro" id="IPR004004">
    <property type="entry name" value="Helic/Pol/Pept_Calicivir-typ"/>
</dbReference>
<evidence type="ECO:0000256" key="28">
    <source>
        <dbReference type="ARBA" id="ARBA00023200"/>
    </source>
</evidence>
<dbReference type="Gene3D" id="3.30.70.270">
    <property type="match status" value="2"/>
</dbReference>
<accession>A0A023H5P2</accession>
<keyword evidence="24" id="KW-0693">Viral RNA replication</keyword>
<keyword evidence="8" id="KW-0597">Phosphoprotein</keyword>
<evidence type="ECO:0000256" key="15">
    <source>
        <dbReference type="ARBA" id="ARBA00022707"/>
    </source>
</evidence>
<dbReference type="InterPro" id="IPR000199">
    <property type="entry name" value="Peptidase_C3A/C3B_picornavir"/>
</dbReference>
<dbReference type="InterPro" id="IPR059138">
    <property type="entry name" value="Pico_VP1"/>
</dbReference>
<dbReference type="SUPFAM" id="SSF56672">
    <property type="entry name" value="DNA/RNA polymerases"/>
    <property type="match status" value="1"/>
</dbReference>
<evidence type="ECO:0000256" key="21">
    <source>
        <dbReference type="ARBA" id="ARBA00022840"/>
    </source>
</evidence>
<dbReference type="PRINTS" id="PR00918">
    <property type="entry name" value="CALICVIRUSNS"/>
</dbReference>
<evidence type="ECO:0000256" key="4">
    <source>
        <dbReference type="ARBA" id="ARBA00022448"/>
    </source>
</evidence>
<evidence type="ECO:0000256" key="8">
    <source>
        <dbReference type="ARBA" id="ARBA00022553"/>
    </source>
</evidence>
<evidence type="ECO:0000256" key="14">
    <source>
        <dbReference type="ARBA" id="ARBA00022706"/>
    </source>
</evidence>
<keyword evidence="25" id="KW-1182">Viral ion channel</keyword>
<evidence type="ECO:0000256" key="26">
    <source>
        <dbReference type="ARBA" id="ARBA00023065"/>
    </source>
</evidence>
<dbReference type="GO" id="GO:0019062">
    <property type="term" value="P:virion attachment to host cell"/>
    <property type="evidence" value="ECO:0007669"/>
    <property type="project" value="UniProtKB-KW"/>
</dbReference>
<name>A0A023H5P2_AIV</name>
<keyword evidence="12" id="KW-0808">Transferase</keyword>
<evidence type="ECO:0000256" key="2">
    <source>
        <dbReference type="ARBA" id="ARBA00004328"/>
    </source>
</evidence>
<evidence type="ECO:0000256" key="31">
    <source>
        <dbReference type="ARBA" id="ARBA00023303"/>
    </source>
</evidence>
<dbReference type="SUPFAM" id="SSF88633">
    <property type="entry name" value="Positive stranded ssRNA viruses"/>
    <property type="match status" value="2"/>
</dbReference>
<evidence type="ECO:0000256" key="32">
    <source>
        <dbReference type="SAM" id="MobiDB-lite"/>
    </source>
</evidence>